<gene>
    <name evidence="1" type="ORF">H8708_03410</name>
</gene>
<dbReference type="RefSeq" id="WP_022273546.1">
    <property type="nucleotide sequence ID" value="NZ_JACRTJ010000008.1"/>
</dbReference>
<dbReference type="Proteomes" id="UP000647491">
    <property type="component" value="Unassembled WGS sequence"/>
</dbReference>
<sequence>MAKTFLWIEDRKGKASYTFWANLMKQLCSDVIVESKKNNSELVKAVRTLQETENRYIIVFDNSFDNLQIVMEKKRLKKYVNEKENVFLLNIICFEYLLLEFKELIEWIYASEDEFLQKRAKVIAARHKLVESLQNDNFDYKGIREILDYDKNIEEYNIEQLSAKLLFDLTRNTGFEVSKGVLGECWIKSCCEWNERQEDDICGLDYSRLSVFDKMKRIYVGSSLKLQLPKVGLEVMA</sequence>
<protein>
    <recommendedName>
        <fullName evidence="3">DUF4435 domain-containing protein</fullName>
    </recommendedName>
</protein>
<comment type="caution">
    <text evidence="1">The sequence shown here is derived from an EMBL/GenBank/DDBJ whole genome shotgun (WGS) entry which is preliminary data.</text>
</comment>
<accession>A0ABR7NQA3</accession>
<keyword evidence="2" id="KW-1185">Reference proteome</keyword>
<evidence type="ECO:0008006" key="3">
    <source>
        <dbReference type="Google" id="ProtNLM"/>
    </source>
</evidence>
<dbReference type="EMBL" id="JACRTJ010000008">
    <property type="protein sequence ID" value="MBC8598283.1"/>
    <property type="molecule type" value="Genomic_DNA"/>
</dbReference>
<evidence type="ECO:0000313" key="2">
    <source>
        <dbReference type="Proteomes" id="UP000647491"/>
    </source>
</evidence>
<proteinExistence type="predicted"/>
<organism evidence="1 2">
    <name type="scientific">Enterocloster hominis</name>
    <name type="common">ex Liu et al. 2021</name>
    <dbReference type="NCBI Taxonomy" id="2763663"/>
    <lineage>
        <taxon>Bacteria</taxon>
        <taxon>Bacillati</taxon>
        <taxon>Bacillota</taxon>
        <taxon>Clostridia</taxon>
        <taxon>Lachnospirales</taxon>
        <taxon>Lachnospiraceae</taxon>
        <taxon>Enterocloster</taxon>
    </lineage>
</organism>
<evidence type="ECO:0000313" key="1">
    <source>
        <dbReference type="EMBL" id="MBC8598283.1"/>
    </source>
</evidence>
<reference evidence="1 2" key="1">
    <citation type="submission" date="2020-08" db="EMBL/GenBank/DDBJ databases">
        <title>Genome public.</title>
        <authorList>
            <person name="Liu C."/>
            <person name="Sun Q."/>
        </authorList>
    </citation>
    <scope>NUCLEOTIDE SEQUENCE [LARGE SCALE GENOMIC DNA]</scope>
    <source>
        <strain evidence="1 2">BX10</strain>
    </source>
</reference>
<name>A0ABR7NQA3_9FIRM</name>